<protein>
    <submittedName>
        <fullName evidence="1">Uncharacterized protein</fullName>
    </submittedName>
</protein>
<evidence type="ECO:0000313" key="2">
    <source>
        <dbReference type="Proteomes" id="UP001162164"/>
    </source>
</evidence>
<comment type="caution">
    <text evidence="1">The sequence shown here is derived from an EMBL/GenBank/DDBJ whole genome shotgun (WGS) entry which is preliminary data.</text>
</comment>
<evidence type="ECO:0000313" key="1">
    <source>
        <dbReference type="EMBL" id="KAJ8974810.1"/>
    </source>
</evidence>
<organism evidence="1 2">
    <name type="scientific">Molorchus minor</name>
    <dbReference type="NCBI Taxonomy" id="1323400"/>
    <lineage>
        <taxon>Eukaryota</taxon>
        <taxon>Metazoa</taxon>
        <taxon>Ecdysozoa</taxon>
        <taxon>Arthropoda</taxon>
        <taxon>Hexapoda</taxon>
        <taxon>Insecta</taxon>
        <taxon>Pterygota</taxon>
        <taxon>Neoptera</taxon>
        <taxon>Endopterygota</taxon>
        <taxon>Coleoptera</taxon>
        <taxon>Polyphaga</taxon>
        <taxon>Cucujiformia</taxon>
        <taxon>Chrysomeloidea</taxon>
        <taxon>Cerambycidae</taxon>
        <taxon>Lamiinae</taxon>
        <taxon>Monochamini</taxon>
        <taxon>Molorchus</taxon>
    </lineage>
</organism>
<keyword evidence="2" id="KW-1185">Reference proteome</keyword>
<dbReference type="EMBL" id="JAPWTJ010000929">
    <property type="protein sequence ID" value="KAJ8974810.1"/>
    <property type="molecule type" value="Genomic_DNA"/>
</dbReference>
<proteinExistence type="predicted"/>
<gene>
    <name evidence="1" type="ORF">NQ317_000411</name>
</gene>
<name>A0ABQ9JB61_9CUCU</name>
<dbReference type="Proteomes" id="UP001162164">
    <property type="component" value="Unassembled WGS sequence"/>
</dbReference>
<reference evidence="1" key="1">
    <citation type="journal article" date="2023" name="Insect Mol. Biol.">
        <title>Genome sequencing provides insights into the evolution of gene families encoding plant cell wall-degrading enzymes in longhorned beetles.</title>
        <authorList>
            <person name="Shin N.R."/>
            <person name="Okamura Y."/>
            <person name="Kirsch R."/>
            <person name="Pauchet Y."/>
        </authorList>
    </citation>
    <scope>NUCLEOTIDE SEQUENCE</scope>
    <source>
        <strain evidence="1">MMC_N1</strain>
    </source>
</reference>
<sequence length="105" mass="11959">MLLLIAFGSREIAKDLALNLNVSKNHFDPKTKTTYYTITQKEDSDCYDNDFLSPRAYSMTTFSMDYNAVNENIGVVSYVPPSMTSKMLWIDLLGDEQTGRKLTED</sequence>
<accession>A0ABQ9JB61</accession>